<dbReference type="Proteomes" id="UP001431429">
    <property type="component" value="Unassembled WGS sequence"/>
</dbReference>
<feature type="compositionally biased region" description="Polar residues" evidence="1">
    <location>
        <begin position="83"/>
        <end position="95"/>
    </location>
</feature>
<keyword evidence="4" id="KW-1185">Reference proteome</keyword>
<evidence type="ECO:0000256" key="1">
    <source>
        <dbReference type="SAM" id="MobiDB-lite"/>
    </source>
</evidence>
<feature type="region of interest" description="Disordered" evidence="1">
    <location>
        <begin position="73"/>
        <end position="117"/>
    </location>
</feature>
<evidence type="ECO:0008006" key="5">
    <source>
        <dbReference type="Google" id="ProtNLM"/>
    </source>
</evidence>
<keyword evidence="2" id="KW-1133">Transmembrane helix</keyword>
<organism evidence="3 4">
    <name type="scientific">Streptomyces albipurpureus</name>
    <dbReference type="NCBI Taxonomy" id="2897419"/>
    <lineage>
        <taxon>Bacteria</taxon>
        <taxon>Bacillati</taxon>
        <taxon>Actinomycetota</taxon>
        <taxon>Actinomycetes</taxon>
        <taxon>Kitasatosporales</taxon>
        <taxon>Streptomycetaceae</taxon>
        <taxon>Streptomyces</taxon>
    </lineage>
</organism>
<evidence type="ECO:0000313" key="4">
    <source>
        <dbReference type="Proteomes" id="UP001431429"/>
    </source>
</evidence>
<name>A0ABT0V0N6_9ACTN</name>
<keyword evidence="2" id="KW-0812">Transmembrane</keyword>
<comment type="caution">
    <text evidence="3">The sequence shown here is derived from an EMBL/GenBank/DDBJ whole genome shotgun (WGS) entry which is preliminary data.</text>
</comment>
<dbReference type="RefSeq" id="WP_250924576.1">
    <property type="nucleotide sequence ID" value="NZ_JAMQAW010000104.1"/>
</dbReference>
<sequence length="284" mass="29937">MSHGDEHGYRGDPGSHTDDDFGGMGQTRTRLPGTDADEYGAARRPARSSRSLIMVVGVVVLLIAAIAFANQGGGDDDEPGASSKGTGSQPTSATGVTPVKGKSMGIPTGHSRDEQGAQSAAANYAVALGSDGMYNQLARNGIVDTVYAPEVAKARRDDLDKVYSDEKFLSGIGLKADGTPPDGMTFVTRTNPMGAKVDSFSDSAARVSVWYSELFGLAGESSKTPVTQSWYTNTFDLKWINGDWKVTNFTQKDGPVPVGRDQTASGAKEMADAVEQFGGFTYAR</sequence>
<proteinExistence type="predicted"/>
<feature type="region of interest" description="Disordered" evidence="1">
    <location>
        <begin position="1"/>
        <end position="46"/>
    </location>
</feature>
<protein>
    <recommendedName>
        <fullName evidence="5">Integral membrane protein</fullName>
    </recommendedName>
</protein>
<feature type="compositionally biased region" description="Basic and acidic residues" evidence="1">
    <location>
        <begin position="1"/>
        <end position="19"/>
    </location>
</feature>
<evidence type="ECO:0000313" key="3">
    <source>
        <dbReference type="EMBL" id="MCM2394305.1"/>
    </source>
</evidence>
<feature type="transmembrane region" description="Helical" evidence="2">
    <location>
        <begin position="52"/>
        <end position="69"/>
    </location>
</feature>
<evidence type="ECO:0000256" key="2">
    <source>
        <dbReference type="SAM" id="Phobius"/>
    </source>
</evidence>
<keyword evidence="2" id="KW-0472">Membrane</keyword>
<dbReference type="EMBL" id="JAMQAW010000104">
    <property type="protein sequence ID" value="MCM2394305.1"/>
    <property type="molecule type" value="Genomic_DNA"/>
</dbReference>
<accession>A0ABT0V0N6</accession>
<gene>
    <name evidence="3" type="ORF">NBG84_39580</name>
</gene>
<reference evidence="3" key="1">
    <citation type="submission" date="2022-06" db="EMBL/GenBank/DDBJ databases">
        <title>Genome public.</title>
        <authorList>
            <person name="Sun Q."/>
        </authorList>
    </citation>
    <scope>NUCLEOTIDE SEQUENCE</scope>
    <source>
        <strain evidence="3">CWNU-1</strain>
    </source>
</reference>